<keyword evidence="4 6" id="KW-1133">Transmembrane helix</keyword>
<dbReference type="PANTHER" id="PTHR31114:SF3">
    <property type="entry name" value="SERPENTINE RECEPTOR CLASS GAMMA-RELATED"/>
    <property type="match status" value="1"/>
</dbReference>
<accession>A0A6A5GBF2</accession>
<comment type="subcellular location">
    <subcellularLocation>
        <location evidence="1">Membrane</location>
        <topology evidence="1">Multi-pass membrane protein</topology>
    </subcellularLocation>
</comment>
<name>A0A6A5GBF2_CAERE</name>
<evidence type="ECO:0000256" key="5">
    <source>
        <dbReference type="ARBA" id="ARBA00023136"/>
    </source>
</evidence>
<evidence type="ECO:0000313" key="8">
    <source>
        <dbReference type="Proteomes" id="UP000483820"/>
    </source>
</evidence>
<organism evidence="7 8">
    <name type="scientific">Caenorhabditis remanei</name>
    <name type="common">Caenorhabditis vulgaris</name>
    <dbReference type="NCBI Taxonomy" id="31234"/>
    <lineage>
        <taxon>Eukaryota</taxon>
        <taxon>Metazoa</taxon>
        <taxon>Ecdysozoa</taxon>
        <taxon>Nematoda</taxon>
        <taxon>Chromadorea</taxon>
        <taxon>Rhabditida</taxon>
        <taxon>Rhabditina</taxon>
        <taxon>Rhabditomorpha</taxon>
        <taxon>Rhabditoidea</taxon>
        <taxon>Rhabditidae</taxon>
        <taxon>Peloderinae</taxon>
        <taxon>Caenorhabditis</taxon>
    </lineage>
</organism>
<feature type="transmembrane region" description="Helical" evidence="6">
    <location>
        <begin position="157"/>
        <end position="180"/>
    </location>
</feature>
<evidence type="ECO:0000256" key="6">
    <source>
        <dbReference type="RuleBase" id="RU280813"/>
    </source>
</evidence>
<reference evidence="7 8" key="1">
    <citation type="submission" date="2019-12" db="EMBL/GenBank/DDBJ databases">
        <title>Chromosome-level assembly of the Caenorhabditis remanei genome.</title>
        <authorList>
            <person name="Teterina A.A."/>
            <person name="Willis J.H."/>
            <person name="Phillips P.C."/>
        </authorList>
    </citation>
    <scope>NUCLEOTIDE SEQUENCE [LARGE SCALE GENOMIC DNA]</scope>
    <source>
        <strain evidence="7 8">PX506</strain>
        <tissue evidence="7">Whole organism</tissue>
    </source>
</reference>
<dbReference type="EMBL" id="WUAV01000005">
    <property type="protein sequence ID" value="KAF1752003.1"/>
    <property type="molecule type" value="Genomic_DNA"/>
</dbReference>
<feature type="transmembrane region" description="Helical" evidence="6">
    <location>
        <begin position="124"/>
        <end position="145"/>
    </location>
</feature>
<dbReference type="GeneID" id="78776697"/>
<dbReference type="Proteomes" id="UP000483820">
    <property type="component" value="Chromosome V"/>
</dbReference>
<dbReference type="InterPro" id="IPR052880">
    <property type="entry name" value="NRL-Serpentine_Class_Gamma"/>
</dbReference>
<evidence type="ECO:0000256" key="3">
    <source>
        <dbReference type="ARBA" id="ARBA00022692"/>
    </source>
</evidence>
<gene>
    <name evidence="7" type="ORF">GCK72_018557</name>
</gene>
<evidence type="ECO:0000313" key="7">
    <source>
        <dbReference type="EMBL" id="KAF1752003.1"/>
    </source>
</evidence>
<comment type="caution">
    <text evidence="7">The sequence shown here is derived from an EMBL/GenBank/DDBJ whole genome shotgun (WGS) entry which is preliminary data.</text>
</comment>
<dbReference type="InterPro" id="IPR000609">
    <property type="entry name" value="7TM_GPCR_serpentine_rcpt_Srg"/>
</dbReference>
<dbReference type="GO" id="GO:0016020">
    <property type="term" value="C:membrane"/>
    <property type="evidence" value="ECO:0007669"/>
    <property type="project" value="UniProtKB-SubCell"/>
</dbReference>
<dbReference type="CTD" id="78776697"/>
<evidence type="ECO:0000256" key="4">
    <source>
        <dbReference type="ARBA" id="ARBA00022989"/>
    </source>
</evidence>
<protein>
    <recommendedName>
        <fullName evidence="6">Serpentine receptor class gamma</fullName>
    </recommendedName>
</protein>
<sequence length="204" mass="23736">MENHTAIRLIRDFICNWSYHIQSSSLLLKCVFRFTLAKYPNGPEIWKHYFRLILILTLLYSCLATIPYCVVSIDDPGKNVYSIFMNIETSIYFVLTISIGYFTQRELKCRSSQIMASIKKMNRYLLFDLSIHFIVFLGVLLPAFVLPSLEKFMKTHIMMSLVDLVALTPSYILIICDNNIRNLIRCKKKTVIQVLPSDINSTFK</sequence>
<evidence type="ECO:0000256" key="1">
    <source>
        <dbReference type="ARBA" id="ARBA00004141"/>
    </source>
</evidence>
<dbReference type="Pfam" id="PF02118">
    <property type="entry name" value="Srg"/>
    <property type="match status" value="1"/>
</dbReference>
<dbReference type="AlphaFoldDB" id="A0A6A5GBF2"/>
<comment type="caution">
    <text evidence="6">Lacks conserved residue(s) required for the propagation of feature annotation.</text>
</comment>
<dbReference type="KEGG" id="crq:GCK72_018557"/>
<keyword evidence="5 6" id="KW-0472">Membrane</keyword>
<proteinExistence type="inferred from homology"/>
<feature type="transmembrane region" description="Helical" evidence="6">
    <location>
        <begin position="49"/>
        <end position="68"/>
    </location>
</feature>
<dbReference type="PANTHER" id="PTHR31114">
    <property type="entry name" value="SERPENTINE RECEPTOR CLASS GAMMA"/>
    <property type="match status" value="1"/>
</dbReference>
<comment type="similarity">
    <text evidence="2 6">Belongs to the nematode receptor-like protein srg family.</text>
</comment>
<evidence type="ECO:0000256" key="2">
    <source>
        <dbReference type="ARBA" id="ARBA00005692"/>
    </source>
</evidence>
<keyword evidence="3 6" id="KW-0812">Transmembrane</keyword>
<feature type="transmembrane region" description="Helical" evidence="6">
    <location>
        <begin position="80"/>
        <end position="103"/>
    </location>
</feature>
<dbReference type="GO" id="GO:0004888">
    <property type="term" value="F:transmembrane signaling receptor activity"/>
    <property type="evidence" value="ECO:0007669"/>
    <property type="project" value="InterPro"/>
</dbReference>
<dbReference type="RefSeq" id="XP_053581532.1">
    <property type="nucleotide sequence ID" value="XM_053732619.1"/>
</dbReference>
<dbReference type="GO" id="GO:0007606">
    <property type="term" value="P:sensory perception of chemical stimulus"/>
    <property type="evidence" value="ECO:0007669"/>
    <property type="project" value="UniProtKB-UniRule"/>
</dbReference>